<proteinExistence type="predicted"/>
<gene>
    <name evidence="3" type="ORF">QFZ49_005944</name>
</gene>
<name>A0ABU0RXU2_9ACTN</name>
<keyword evidence="4" id="KW-1185">Reference proteome</keyword>
<evidence type="ECO:0000256" key="1">
    <source>
        <dbReference type="SAM" id="MobiDB-lite"/>
    </source>
</evidence>
<reference evidence="3 4" key="1">
    <citation type="submission" date="2023-07" db="EMBL/GenBank/DDBJ databases">
        <title>Comparative genomics of wheat-associated soil bacteria to identify genetic determinants of phenazine resistance.</title>
        <authorList>
            <person name="Mouncey N."/>
        </authorList>
    </citation>
    <scope>NUCLEOTIDE SEQUENCE [LARGE SCALE GENOMIC DNA]</scope>
    <source>
        <strain evidence="3 4">W2I16</strain>
    </source>
</reference>
<dbReference type="Proteomes" id="UP001223072">
    <property type="component" value="Unassembled WGS sequence"/>
</dbReference>
<protein>
    <recommendedName>
        <fullName evidence="2">Tn3 transposase DDE domain-containing protein</fullName>
    </recommendedName>
</protein>
<evidence type="ECO:0000313" key="4">
    <source>
        <dbReference type="Proteomes" id="UP001223072"/>
    </source>
</evidence>
<accession>A0ABU0RXU2</accession>
<dbReference type="EMBL" id="JAUSZS010000007">
    <property type="protein sequence ID" value="MDQ0935972.1"/>
    <property type="molecule type" value="Genomic_DNA"/>
</dbReference>
<evidence type="ECO:0000259" key="2">
    <source>
        <dbReference type="Pfam" id="PF01526"/>
    </source>
</evidence>
<feature type="domain" description="Tn3 transposase DDE" evidence="2">
    <location>
        <begin position="1"/>
        <end position="45"/>
    </location>
</feature>
<dbReference type="Pfam" id="PF01526">
    <property type="entry name" value="DDE_Tnp_Tn3"/>
    <property type="match status" value="1"/>
</dbReference>
<sequence length="76" mass="8450">MVLWTTRYINAAVAQLRAEGHEIKDEDVARLSPLKHRNLNCLGRYSFTASQPVDGLRPLRDPDAAGLDDDEDGAED</sequence>
<evidence type="ECO:0000313" key="3">
    <source>
        <dbReference type="EMBL" id="MDQ0935972.1"/>
    </source>
</evidence>
<organism evidence="3 4">
    <name type="scientific">Streptomyces turgidiscabies</name>
    <dbReference type="NCBI Taxonomy" id="85558"/>
    <lineage>
        <taxon>Bacteria</taxon>
        <taxon>Bacillati</taxon>
        <taxon>Actinomycetota</taxon>
        <taxon>Actinomycetes</taxon>
        <taxon>Kitasatosporales</taxon>
        <taxon>Streptomycetaceae</taxon>
        <taxon>Streptomyces</taxon>
    </lineage>
</organism>
<dbReference type="InterPro" id="IPR002513">
    <property type="entry name" value="Tn3_Tnp_DDE_dom"/>
</dbReference>
<comment type="caution">
    <text evidence="3">The sequence shown here is derived from an EMBL/GenBank/DDBJ whole genome shotgun (WGS) entry which is preliminary data.</text>
</comment>
<feature type="region of interest" description="Disordered" evidence="1">
    <location>
        <begin position="53"/>
        <end position="76"/>
    </location>
</feature>
<feature type="compositionally biased region" description="Acidic residues" evidence="1">
    <location>
        <begin position="66"/>
        <end position="76"/>
    </location>
</feature>